<dbReference type="RefSeq" id="WP_121485389.1">
    <property type="nucleotide sequence ID" value="NZ_QQXL01000005.1"/>
</dbReference>
<proteinExistence type="predicted"/>
<dbReference type="InterPro" id="IPR058248">
    <property type="entry name" value="Lxx211020-like"/>
</dbReference>
<dbReference type="Proteomes" id="UP000273119">
    <property type="component" value="Unassembled WGS sequence"/>
</dbReference>
<dbReference type="PANTHER" id="PTHR36302">
    <property type="entry name" value="BLR7088 PROTEIN"/>
    <property type="match status" value="1"/>
</dbReference>
<reference evidence="2 3" key="1">
    <citation type="submission" date="2018-07" db="EMBL/GenBank/DDBJ databases">
        <title>Arthrobacter sp. nov., isolated from raw cow's milk with high bacterial count.</title>
        <authorList>
            <person name="Hahne J."/>
            <person name="Isele D."/>
            <person name="Lipski A."/>
        </authorList>
    </citation>
    <scope>NUCLEOTIDE SEQUENCE [LARGE SCALE GENOMIC DNA]</scope>
    <source>
        <strain evidence="2 3">JZ R-183</strain>
    </source>
</reference>
<organism evidence="2 3">
    <name type="scientific">Galactobacter caseinivorans</name>
    <dbReference type="NCBI Taxonomy" id="2676123"/>
    <lineage>
        <taxon>Bacteria</taxon>
        <taxon>Bacillati</taxon>
        <taxon>Actinomycetota</taxon>
        <taxon>Actinomycetes</taxon>
        <taxon>Micrococcales</taxon>
        <taxon>Micrococcaceae</taxon>
        <taxon>Galactobacter</taxon>
    </lineage>
</organism>
<dbReference type="Pfam" id="PF04314">
    <property type="entry name" value="PCuAC"/>
    <property type="match status" value="1"/>
</dbReference>
<keyword evidence="1" id="KW-0732">Signal</keyword>
<sequence length="189" mass="18938">MNKKISALSLAASLALVGGALTGCASGSAPADSSGQSVSTTAAAAAEQNMPAISVADAWVKATESDNDMSGLFGKIENSSDQERTIVKATSDSAGMVQLHTTVPTPNGGSVMKEKEGGFPVPAGGSIAFEPGANHVMLMDLKSTLKAGDIVKVTLTMDDGSTSTVEAPVKAFSGAKESYAPTGDSSTDH</sequence>
<keyword evidence="3" id="KW-1185">Reference proteome</keyword>
<name>A0A496PIB8_9MICC</name>
<dbReference type="AlphaFoldDB" id="A0A496PIB8"/>
<feature type="chain" id="PRO_5019845746" evidence="1">
    <location>
        <begin position="32"/>
        <end position="189"/>
    </location>
</feature>
<dbReference type="PROSITE" id="PS51257">
    <property type="entry name" value="PROKAR_LIPOPROTEIN"/>
    <property type="match status" value="1"/>
</dbReference>
<gene>
    <name evidence="2" type="ORF">DWQ67_09675</name>
</gene>
<dbReference type="Gene3D" id="2.60.40.1890">
    <property type="entry name" value="PCu(A)C copper chaperone"/>
    <property type="match status" value="1"/>
</dbReference>
<dbReference type="InterPro" id="IPR007410">
    <property type="entry name" value="LpqE-like"/>
</dbReference>
<dbReference type="SUPFAM" id="SSF110087">
    <property type="entry name" value="DR1885-like metal-binding protein"/>
    <property type="match status" value="1"/>
</dbReference>
<accession>A0A496PIB8</accession>
<comment type="caution">
    <text evidence="2">The sequence shown here is derived from an EMBL/GenBank/DDBJ whole genome shotgun (WGS) entry which is preliminary data.</text>
</comment>
<dbReference type="EMBL" id="QQXL01000005">
    <property type="protein sequence ID" value="RKW70200.1"/>
    <property type="molecule type" value="Genomic_DNA"/>
</dbReference>
<feature type="signal peptide" evidence="1">
    <location>
        <begin position="1"/>
        <end position="31"/>
    </location>
</feature>
<evidence type="ECO:0000313" key="2">
    <source>
        <dbReference type="EMBL" id="RKW70200.1"/>
    </source>
</evidence>
<protein>
    <submittedName>
        <fullName evidence="2">Copper chaperone PCu(A)C</fullName>
    </submittedName>
</protein>
<evidence type="ECO:0000313" key="3">
    <source>
        <dbReference type="Proteomes" id="UP000273119"/>
    </source>
</evidence>
<dbReference type="PANTHER" id="PTHR36302:SF1">
    <property type="entry name" value="COPPER CHAPERONE PCU(A)C"/>
    <property type="match status" value="1"/>
</dbReference>
<dbReference type="InterPro" id="IPR036182">
    <property type="entry name" value="PCuAC_sf"/>
</dbReference>
<evidence type="ECO:0000256" key="1">
    <source>
        <dbReference type="SAM" id="SignalP"/>
    </source>
</evidence>